<accession>A0A6P6YDH5</accession>
<dbReference type="PANTHER" id="PTHR43918">
    <property type="entry name" value="ACETYLCHOLINESTERASE"/>
    <property type="match status" value="1"/>
</dbReference>
<evidence type="ECO:0000313" key="7">
    <source>
        <dbReference type="Proteomes" id="UP000515146"/>
    </source>
</evidence>
<evidence type="ECO:0000256" key="3">
    <source>
        <dbReference type="ARBA" id="ARBA00022801"/>
    </source>
</evidence>
<dbReference type="InterPro" id="IPR019826">
    <property type="entry name" value="Carboxylesterase_B_AS"/>
</dbReference>
<dbReference type="GeneID" id="113796853"/>
<reference evidence="8" key="1">
    <citation type="submission" date="2025-08" db="UniProtKB">
        <authorList>
            <consortium name="RefSeq"/>
        </authorList>
    </citation>
    <scope>IDENTIFICATION</scope>
    <source>
        <strain evidence="8">Airmid</strain>
    </source>
</reference>
<dbReference type="InterPro" id="IPR029058">
    <property type="entry name" value="AB_hydrolase_fold"/>
</dbReference>
<dbReference type="InterPro" id="IPR050654">
    <property type="entry name" value="AChE-related_enzymes"/>
</dbReference>
<organism evidence="7 8">
    <name type="scientific">Dermatophagoides pteronyssinus</name>
    <name type="common">European house dust mite</name>
    <dbReference type="NCBI Taxonomy" id="6956"/>
    <lineage>
        <taxon>Eukaryota</taxon>
        <taxon>Metazoa</taxon>
        <taxon>Ecdysozoa</taxon>
        <taxon>Arthropoda</taxon>
        <taxon>Chelicerata</taxon>
        <taxon>Arachnida</taxon>
        <taxon>Acari</taxon>
        <taxon>Acariformes</taxon>
        <taxon>Sarcoptiformes</taxon>
        <taxon>Astigmata</taxon>
        <taxon>Psoroptidia</taxon>
        <taxon>Analgoidea</taxon>
        <taxon>Pyroglyphidae</taxon>
        <taxon>Dermatophagoidinae</taxon>
        <taxon>Dermatophagoides</taxon>
    </lineage>
</organism>
<name>A0A6P6YDH5_DERPT</name>
<dbReference type="OMA" id="IHESIEW"/>
<dbReference type="SUPFAM" id="SSF53474">
    <property type="entry name" value="alpha/beta-Hydrolases"/>
    <property type="match status" value="1"/>
</dbReference>
<feature type="domain" description="Carboxylesterase type B" evidence="6">
    <location>
        <begin position="44"/>
        <end position="563"/>
    </location>
</feature>
<dbReference type="PANTHER" id="PTHR43918:SF4">
    <property type="entry name" value="CARBOXYLIC ESTER HYDROLASE"/>
    <property type="match status" value="1"/>
</dbReference>
<dbReference type="GO" id="GO:0006581">
    <property type="term" value="P:acetylcholine catabolic process"/>
    <property type="evidence" value="ECO:0007669"/>
    <property type="project" value="TreeGrafter"/>
</dbReference>
<dbReference type="InParanoid" id="A0A6P6YDH5"/>
<dbReference type="InterPro" id="IPR019819">
    <property type="entry name" value="Carboxylesterase_B_CS"/>
</dbReference>
<dbReference type="GO" id="GO:0005886">
    <property type="term" value="C:plasma membrane"/>
    <property type="evidence" value="ECO:0007669"/>
    <property type="project" value="TreeGrafter"/>
</dbReference>
<evidence type="ECO:0000256" key="2">
    <source>
        <dbReference type="ARBA" id="ARBA00022487"/>
    </source>
</evidence>
<dbReference type="PROSITE" id="PS00941">
    <property type="entry name" value="CARBOXYLESTERASE_B_2"/>
    <property type="match status" value="1"/>
</dbReference>
<dbReference type="GO" id="GO:0005615">
    <property type="term" value="C:extracellular space"/>
    <property type="evidence" value="ECO:0007669"/>
    <property type="project" value="TreeGrafter"/>
</dbReference>
<dbReference type="Proteomes" id="UP000515146">
    <property type="component" value="Unplaced"/>
</dbReference>
<dbReference type="OrthoDB" id="6484147at2759"/>
<dbReference type="Gene3D" id="3.40.50.1820">
    <property type="entry name" value="alpha/beta hydrolase"/>
    <property type="match status" value="1"/>
</dbReference>
<dbReference type="InterPro" id="IPR002018">
    <property type="entry name" value="CarbesteraseB"/>
</dbReference>
<sequence>MTKLTIMMAVMAAILMPELIDCLPKQRPYVDAGDENNNPVCTSEPLVQLKNGGRVRGVCRTGLNDREIHAYLSIRYARAERFAYAVAEQPWDDVYEATYQREACSQEDPTVKHSEDCLYLNVFQPIDDSDQLKPVMVWIYGGGFSLGSIDGVASILYEGSVIASLGDVILVDMNYRLGPFGFLYSGTDQAPGNQGIYDQLMALRWVHDNIDRFGGDPNRVTIFGESAGSFAVSMLVLSPLAKGLFQRAIMQSGAISELKQFSPDYSVEKARAFGRKCGCHDDDIDKVVECLKRLPPAKLTWAGDGLDIPAMFEGVQTIVMWGDKAGLLPESPSEMLRKGDYNHVDVMFGFVHDEAAQVVTLMDLELINPLKSYTWDHLSKKLSAIFKAFLFTEHEKEITDFYMPPETRHGHIKSSVVRRKAIDILSDPVMICPNYLFGQRLAMQMAKNASASNRNRFYSFRFDHHSPFMILIGCEKWMGVCHGMDIPFTFGLPIRKDVVKLAFTEKDKHISQNVVKAWTHFAHHGNPGPMGDVEWPEFLSEDGQSMRQMAIDVENHVIQNEYRDRCEKLWAQYLLPFK</sequence>
<keyword evidence="7" id="KW-1185">Reference proteome</keyword>
<keyword evidence="5" id="KW-0732">Signal</keyword>
<proteinExistence type="inferred from homology"/>
<dbReference type="RefSeq" id="XP_027202941.1">
    <property type="nucleotide sequence ID" value="XM_027347140.1"/>
</dbReference>
<dbReference type="EC" id="3.1.1.-" evidence="5"/>
<dbReference type="Pfam" id="PF00135">
    <property type="entry name" value="COesterase"/>
    <property type="match status" value="1"/>
</dbReference>
<dbReference type="KEGG" id="dpte:113796853"/>
<dbReference type="GO" id="GO:0003990">
    <property type="term" value="F:acetylcholinesterase activity"/>
    <property type="evidence" value="ECO:0007669"/>
    <property type="project" value="TreeGrafter"/>
</dbReference>
<dbReference type="FunCoup" id="A0A6P6YDH5">
    <property type="interactions" value="2"/>
</dbReference>
<keyword evidence="3 5" id="KW-0378">Hydrolase</keyword>
<gene>
    <name evidence="8" type="primary">LOC113796853</name>
</gene>
<protein>
    <recommendedName>
        <fullName evidence="5">Carboxylic ester hydrolase</fullName>
        <ecNumber evidence="5">3.1.1.-</ecNumber>
    </recommendedName>
</protein>
<keyword evidence="4" id="KW-0325">Glycoprotein</keyword>
<evidence type="ECO:0000256" key="5">
    <source>
        <dbReference type="RuleBase" id="RU361235"/>
    </source>
</evidence>
<dbReference type="GO" id="GO:0019695">
    <property type="term" value="P:choline metabolic process"/>
    <property type="evidence" value="ECO:0007669"/>
    <property type="project" value="TreeGrafter"/>
</dbReference>
<dbReference type="AlphaFoldDB" id="A0A6P6YDH5"/>
<dbReference type="PROSITE" id="PS00122">
    <property type="entry name" value="CARBOXYLESTERASE_B_1"/>
    <property type="match status" value="1"/>
</dbReference>
<evidence type="ECO:0000313" key="8">
    <source>
        <dbReference type="RefSeq" id="XP_027202941.1"/>
    </source>
</evidence>
<evidence type="ECO:0000259" key="6">
    <source>
        <dbReference type="Pfam" id="PF00135"/>
    </source>
</evidence>
<feature type="signal peptide" evidence="5">
    <location>
        <begin position="1"/>
        <end position="22"/>
    </location>
</feature>
<keyword evidence="2" id="KW-0719">Serine esterase</keyword>
<comment type="similarity">
    <text evidence="1 5">Belongs to the type-B carboxylesterase/lipase family.</text>
</comment>
<evidence type="ECO:0000256" key="1">
    <source>
        <dbReference type="ARBA" id="ARBA00005964"/>
    </source>
</evidence>
<feature type="chain" id="PRO_5028524270" description="Carboxylic ester hydrolase" evidence="5">
    <location>
        <begin position="23"/>
        <end position="578"/>
    </location>
</feature>
<evidence type="ECO:0000256" key="4">
    <source>
        <dbReference type="ARBA" id="ARBA00023180"/>
    </source>
</evidence>